<dbReference type="InterPro" id="IPR033453">
    <property type="entry name" value="Glyco_hydro_30_TIM-barrel"/>
</dbReference>
<sequence length="185" mass="20777">MAHDHNRDEVFEVAKEIYADPQQDDAIDGIGRRSQLGENFVDAPIIVNATADEFYKQPMYYFLGHLSKFVLPDSVRIWSDIQASEEFYFSSSPSVEHIAFQRPFNNEKLVVLINKSANKTFLVSIEDAEMKGKSAQIVLQPKSITTAIWKAATPEKIEASKAKKVENLSVSTAALVFIAILNCFM</sequence>
<evidence type="ECO:0000256" key="3">
    <source>
        <dbReference type="ARBA" id="ARBA00012658"/>
    </source>
</evidence>
<feature type="domain" description="Glycosyl hydrolase family 30 beta sandwich" evidence="8">
    <location>
        <begin position="74"/>
        <end position="146"/>
    </location>
</feature>
<dbReference type="AlphaFoldDB" id="A0A915EQY5"/>
<reference evidence="10" key="1">
    <citation type="submission" date="2022-11" db="UniProtKB">
        <authorList>
            <consortium name="WormBaseParasite"/>
        </authorList>
    </citation>
    <scope>IDENTIFICATION</scope>
</reference>
<dbReference type="InterPro" id="IPR033452">
    <property type="entry name" value="GH30_C"/>
</dbReference>
<name>A0A915EQY5_9BILA</name>
<feature type="domain" description="Glycosyl hydrolase family 30 TIM-barrel" evidence="7">
    <location>
        <begin position="38"/>
        <end position="70"/>
    </location>
</feature>
<dbReference type="PANTHER" id="PTHR11069:SF23">
    <property type="entry name" value="LYSOSOMAL ACID GLUCOSYLCERAMIDASE"/>
    <property type="match status" value="1"/>
</dbReference>
<evidence type="ECO:0000259" key="8">
    <source>
        <dbReference type="Pfam" id="PF17189"/>
    </source>
</evidence>
<dbReference type="Pfam" id="PF02055">
    <property type="entry name" value="Glyco_hydro_30"/>
    <property type="match status" value="1"/>
</dbReference>
<evidence type="ECO:0000313" key="9">
    <source>
        <dbReference type="Proteomes" id="UP000887574"/>
    </source>
</evidence>
<organism evidence="9 10">
    <name type="scientific">Ditylenchus dipsaci</name>
    <dbReference type="NCBI Taxonomy" id="166011"/>
    <lineage>
        <taxon>Eukaryota</taxon>
        <taxon>Metazoa</taxon>
        <taxon>Ecdysozoa</taxon>
        <taxon>Nematoda</taxon>
        <taxon>Chromadorea</taxon>
        <taxon>Rhabditida</taxon>
        <taxon>Tylenchina</taxon>
        <taxon>Tylenchomorpha</taxon>
        <taxon>Sphaerularioidea</taxon>
        <taxon>Anguinidae</taxon>
        <taxon>Anguininae</taxon>
        <taxon>Ditylenchus</taxon>
    </lineage>
</organism>
<dbReference type="Gene3D" id="3.20.20.80">
    <property type="entry name" value="Glycosidases"/>
    <property type="match status" value="1"/>
</dbReference>
<dbReference type="Proteomes" id="UP000887574">
    <property type="component" value="Unplaced"/>
</dbReference>
<protein>
    <recommendedName>
        <fullName evidence="3 6">Glucosylceramidase</fullName>
        <ecNumber evidence="3 6">3.2.1.45</ecNumber>
    </recommendedName>
</protein>
<dbReference type="EC" id="3.2.1.45" evidence="3 6"/>
<keyword evidence="6" id="KW-0746">Sphingolipid metabolism</keyword>
<proteinExistence type="inferred from homology"/>
<dbReference type="GO" id="GO:0016020">
    <property type="term" value="C:membrane"/>
    <property type="evidence" value="ECO:0007669"/>
    <property type="project" value="GOC"/>
</dbReference>
<dbReference type="GO" id="GO:0006680">
    <property type="term" value="P:glucosylceramide catabolic process"/>
    <property type="evidence" value="ECO:0007669"/>
    <property type="project" value="TreeGrafter"/>
</dbReference>
<comment type="similarity">
    <text evidence="2 6">Belongs to the glycosyl hydrolase 30 family.</text>
</comment>
<evidence type="ECO:0000256" key="6">
    <source>
        <dbReference type="RuleBase" id="RU361188"/>
    </source>
</evidence>
<accession>A0A915EQY5</accession>
<dbReference type="PANTHER" id="PTHR11069">
    <property type="entry name" value="GLUCOSYLCERAMIDASE"/>
    <property type="match status" value="1"/>
</dbReference>
<dbReference type="InterPro" id="IPR001139">
    <property type="entry name" value="Glyco_hydro_30"/>
</dbReference>
<evidence type="ECO:0000259" key="7">
    <source>
        <dbReference type="Pfam" id="PF02055"/>
    </source>
</evidence>
<evidence type="ECO:0000256" key="4">
    <source>
        <dbReference type="ARBA" id="ARBA00022729"/>
    </source>
</evidence>
<keyword evidence="6" id="KW-0443">Lipid metabolism</keyword>
<keyword evidence="4" id="KW-0732">Signal</keyword>
<evidence type="ECO:0000313" key="10">
    <source>
        <dbReference type="WBParaSite" id="jg8411"/>
    </source>
</evidence>
<keyword evidence="5 6" id="KW-0378">Hydrolase</keyword>
<dbReference type="GO" id="GO:0004348">
    <property type="term" value="F:glucosylceramidase activity"/>
    <property type="evidence" value="ECO:0007669"/>
    <property type="project" value="UniProtKB-EC"/>
</dbReference>
<dbReference type="SUPFAM" id="SSF51445">
    <property type="entry name" value="(Trans)glycosidases"/>
    <property type="match status" value="1"/>
</dbReference>
<keyword evidence="6" id="KW-0326">Glycosidase</keyword>
<keyword evidence="9" id="KW-1185">Reference proteome</keyword>
<evidence type="ECO:0000256" key="2">
    <source>
        <dbReference type="ARBA" id="ARBA00005382"/>
    </source>
</evidence>
<dbReference type="Pfam" id="PF17189">
    <property type="entry name" value="Glyco_hydro_30C"/>
    <property type="match status" value="1"/>
</dbReference>
<evidence type="ECO:0000256" key="1">
    <source>
        <dbReference type="ARBA" id="ARBA00001013"/>
    </source>
</evidence>
<dbReference type="InterPro" id="IPR017853">
    <property type="entry name" value="GH"/>
</dbReference>
<comment type="catalytic activity">
    <reaction evidence="1">
        <text>a beta-D-glucosyl-(1&lt;-&gt;1')-N-acylsphing-4-enine + H2O = an N-acylsphing-4-enine + D-glucose</text>
        <dbReference type="Rhea" id="RHEA:13269"/>
        <dbReference type="ChEBI" id="CHEBI:4167"/>
        <dbReference type="ChEBI" id="CHEBI:15377"/>
        <dbReference type="ChEBI" id="CHEBI:22801"/>
        <dbReference type="ChEBI" id="CHEBI:52639"/>
        <dbReference type="EC" id="3.2.1.45"/>
    </reaction>
    <physiologicalReaction direction="left-to-right" evidence="1">
        <dbReference type="Rhea" id="RHEA:13270"/>
    </physiologicalReaction>
</comment>
<evidence type="ECO:0000256" key="5">
    <source>
        <dbReference type="ARBA" id="ARBA00022801"/>
    </source>
</evidence>
<dbReference type="WBParaSite" id="jg8411">
    <property type="protein sequence ID" value="jg8411"/>
    <property type="gene ID" value="jg8411"/>
</dbReference>